<protein>
    <submittedName>
        <fullName evidence="2">SDR family oxidoreductase</fullName>
    </submittedName>
</protein>
<sequence length="349" mass="37586">MRIALTGATGFLGVRLVRELLSRHEVLTVLARTGSAGVVGRIEAALLAAGTPEPELRSRLRVVEVDLGAARLGLSAASFRKLADDLDLVLHCAGSIDLEGELAALRAVNVEGVRGVLELAAAGRRRPVPCHVSTAFVAGSRHSGVVHEDELDGSWGFENAYERSKYEAELLVRRWAARHRRPAVVLRPSILVDHRPPDPGLPAHPLQVMARLVTAFTPADRTVTVPGDPAAHLNLLPVDDAARAISALAVAEPSGGVDTYHVVHERDVPISELRHVLERVAGCRFTLDPRTPPGSAPTVPGFGPYLWHRRRYDDTRTRAVLTGPACAVPVDEDYLRIGVLPSRTPAVAR</sequence>
<evidence type="ECO:0000313" key="3">
    <source>
        <dbReference type="Proteomes" id="UP001156441"/>
    </source>
</evidence>
<gene>
    <name evidence="2" type="ORF">JT362_01315</name>
</gene>
<dbReference type="InterPro" id="IPR013120">
    <property type="entry name" value="FAR_NAD-bd"/>
</dbReference>
<dbReference type="RefSeq" id="WP_260189114.1">
    <property type="nucleotide sequence ID" value="NZ_JAFFZE010000003.1"/>
</dbReference>
<dbReference type="InterPro" id="IPR036291">
    <property type="entry name" value="NAD(P)-bd_dom_sf"/>
</dbReference>
<feature type="domain" description="Thioester reductase (TE)" evidence="1">
    <location>
        <begin position="5"/>
        <end position="245"/>
    </location>
</feature>
<dbReference type="EMBL" id="JAFFZE010000003">
    <property type="protein sequence ID" value="MCT2581757.1"/>
    <property type="molecule type" value="Genomic_DNA"/>
</dbReference>
<organism evidence="2 3">
    <name type="scientific">Actinophytocola gossypii</name>
    <dbReference type="NCBI Taxonomy" id="2812003"/>
    <lineage>
        <taxon>Bacteria</taxon>
        <taxon>Bacillati</taxon>
        <taxon>Actinomycetota</taxon>
        <taxon>Actinomycetes</taxon>
        <taxon>Pseudonocardiales</taxon>
        <taxon>Pseudonocardiaceae</taxon>
    </lineage>
</organism>
<dbReference type="InterPro" id="IPR051783">
    <property type="entry name" value="NAD(P)-dependent_oxidoreduct"/>
</dbReference>
<comment type="caution">
    <text evidence="2">The sequence shown here is derived from an EMBL/GenBank/DDBJ whole genome shotgun (WGS) entry which is preliminary data.</text>
</comment>
<evidence type="ECO:0000259" key="1">
    <source>
        <dbReference type="Pfam" id="PF07993"/>
    </source>
</evidence>
<reference evidence="2 3" key="1">
    <citation type="submission" date="2021-02" db="EMBL/GenBank/DDBJ databases">
        <title>Actinophytocola xerophila sp. nov., isolated from soil of cotton cropping field.</title>
        <authorList>
            <person name="Huang R."/>
            <person name="Chen X."/>
            <person name="Ge X."/>
            <person name="Liu W."/>
        </authorList>
    </citation>
    <scope>NUCLEOTIDE SEQUENCE [LARGE SCALE GENOMIC DNA]</scope>
    <source>
        <strain evidence="2 3">S1-96</strain>
    </source>
</reference>
<proteinExistence type="predicted"/>
<dbReference type="SUPFAM" id="SSF51735">
    <property type="entry name" value="NAD(P)-binding Rossmann-fold domains"/>
    <property type="match status" value="1"/>
</dbReference>
<dbReference type="Gene3D" id="3.40.50.720">
    <property type="entry name" value="NAD(P)-binding Rossmann-like Domain"/>
    <property type="match status" value="1"/>
</dbReference>
<evidence type="ECO:0000313" key="2">
    <source>
        <dbReference type="EMBL" id="MCT2581757.1"/>
    </source>
</evidence>
<dbReference type="Proteomes" id="UP001156441">
    <property type="component" value="Unassembled WGS sequence"/>
</dbReference>
<accession>A0ABT2J1M2</accession>
<dbReference type="PANTHER" id="PTHR48079:SF6">
    <property type="entry name" value="NAD(P)-BINDING DOMAIN-CONTAINING PROTEIN-RELATED"/>
    <property type="match status" value="1"/>
</dbReference>
<name>A0ABT2J1M2_9PSEU</name>
<dbReference type="PANTHER" id="PTHR48079">
    <property type="entry name" value="PROTEIN YEEZ"/>
    <property type="match status" value="1"/>
</dbReference>
<dbReference type="Pfam" id="PF07993">
    <property type="entry name" value="NAD_binding_4"/>
    <property type="match status" value="1"/>
</dbReference>
<keyword evidence="3" id="KW-1185">Reference proteome</keyword>